<dbReference type="Proteomes" id="UP000234239">
    <property type="component" value="Unassembled WGS sequence"/>
</dbReference>
<dbReference type="EC" id="2.1.1.63" evidence="3"/>
<dbReference type="InterPro" id="IPR036388">
    <property type="entry name" value="WH-like_DNA-bd_sf"/>
</dbReference>
<dbReference type="GO" id="GO:0003676">
    <property type="term" value="F:nucleic acid binding"/>
    <property type="evidence" value="ECO:0007669"/>
    <property type="project" value="InterPro"/>
</dbReference>
<reference evidence="14" key="2">
    <citation type="submission" date="2016-01" db="EMBL/GenBank/DDBJ databases">
        <title>Six Aerococcus type strain genome sequencing and assembly using PacBio and Illumina Hiseq.</title>
        <authorList>
            <person name="Carkaci D."/>
            <person name="Dargis R."/>
            <person name="Nielsen X.C."/>
            <person name="Skovgaard O."/>
            <person name="Fuursted K."/>
            <person name="Christensen J.J."/>
        </authorList>
    </citation>
    <scope>NUCLEOTIDE SEQUENCE [LARGE SCALE GENOMIC DNA]</scope>
    <source>
        <strain evidence="14">CCUG43001</strain>
    </source>
</reference>
<dbReference type="CDD" id="cd06445">
    <property type="entry name" value="ATase"/>
    <property type="match status" value="1"/>
</dbReference>
<evidence type="ECO:0000256" key="10">
    <source>
        <dbReference type="ARBA" id="ARBA00049348"/>
    </source>
</evidence>
<evidence type="ECO:0000313" key="12">
    <source>
        <dbReference type="EMBL" id="AMB94551.1"/>
    </source>
</evidence>
<organism evidence="12 14">
    <name type="scientific">Aerococcus sanguinicola</name>
    <dbReference type="NCBI Taxonomy" id="119206"/>
    <lineage>
        <taxon>Bacteria</taxon>
        <taxon>Bacillati</taxon>
        <taxon>Bacillota</taxon>
        <taxon>Bacilli</taxon>
        <taxon>Lactobacillales</taxon>
        <taxon>Aerococcaceae</taxon>
        <taxon>Aerococcus</taxon>
    </lineage>
</organism>
<reference evidence="13 15" key="3">
    <citation type="submission" date="2017-12" db="EMBL/GenBank/DDBJ databases">
        <title>Phylogenetic diversity of female urinary microbiome.</title>
        <authorList>
            <person name="Thomas-White K."/>
            <person name="Wolfe A.J."/>
        </authorList>
    </citation>
    <scope>NUCLEOTIDE SEQUENCE [LARGE SCALE GENOMIC DNA]</scope>
    <source>
        <strain evidence="13 15">UMB0139</strain>
    </source>
</reference>
<evidence type="ECO:0000256" key="9">
    <source>
        <dbReference type="ARBA" id="ARBA00023204"/>
    </source>
</evidence>
<evidence type="ECO:0000313" key="14">
    <source>
        <dbReference type="Proteomes" id="UP000069912"/>
    </source>
</evidence>
<dbReference type="InterPro" id="IPR014048">
    <property type="entry name" value="MethylDNA_cys_MeTrfase_DNA-bd"/>
</dbReference>
<dbReference type="InterPro" id="IPR014905">
    <property type="entry name" value="HIRAN"/>
</dbReference>
<dbReference type="InterPro" id="IPR008332">
    <property type="entry name" value="MethylG_MeTrfase_N"/>
</dbReference>
<dbReference type="Pfam" id="PF08797">
    <property type="entry name" value="HIRAN"/>
    <property type="match status" value="1"/>
</dbReference>
<keyword evidence="4" id="KW-0489">Methyltransferase</keyword>
<evidence type="ECO:0000256" key="6">
    <source>
        <dbReference type="ARBA" id="ARBA00022723"/>
    </source>
</evidence>
<dbReference type="EMBL" id="CP014160">
    <property type="protein sequence ID" value="AMB94551.1"/>
    <property type="molecule type" value="Genomic_DNA"/>
</dbReference>
<dbReference type="GO" id="GO:0016818">
    <property type="term" value="F:hydrolase activity, acting on acid anhydrides, in phosphorus-containing anhydrides"/>
    <property type="evidence" value="ECO:0007669"/>
    <property type="project" value="InterPro"/>
</dbReference>
<feature type="domain" description="HIRAN" evidence="11">
    <location>
        <begin position="197"/>
        <end position="295"/>
    </location>
</feature>
<dbReference type="Pfam" id="PF02870">
    <property type="entry name" value="Methyltransf_1N"/>
    <property type="match status" value="1"/>
</dbReference>
<dbReference type="AlphaFoldDB" id="A0A109RDR7"/>
<evidence type="ECO:0000256" key="4">
    <source>
        <dbReference type="ARBA" id="ARBA00022603"/>
    </source>
</evidence>
<dbReference type="GO" id="GO:0008270">
    <property type="term" value="F:zinc ion binding"/>
    <property type="evidence" value="ECO:0007669"/>
    <property type="project" value="InterPro"/>
</dbReference>
<evidence type="ECO:0000313" key="15">
    <source>
        <dbReference type="Proteomes" id="UP000234239"/>
    </source>
</evidence>
<name>A0A109RDR7_9LACT</name>
<evidence type="ECO:0000259" key="11">
    <source>
        <dbReference type="SMART" id="SM00910"/>
    </source>
</evidence>
<accession>A0A109RDR7</accession>
<dbReference type="InterPro" id="IPR001497">
    <property type="entry name" value="MethylDNA_cys_MeTrfase_AS"/>
</dbReference>
<keyword evidence="5" id="KW-0808">Transferase</keyword>
<keyword evidence="8" id="KW-0378">Hydrolase</keyword>
<dbReference type="Gene3D" id="3.30.70.2330">
    <property type="match status" value="1"/>
</dbReference>
<keyword evidence="7" id="KW-0227">DNA damage</keyword>
<reference evidence="12 14" key="1">
    <citation type="journal article" date="2016" name="Genome Announc.">
        <title>Complete Genome Sequences of Aerococcus christensenii CCUG 28831T, Aerococcus sanguinicola CCUG 43001T, Aerococcus urinae CCUG 36881T, Aerococcus urinaeequi CCUG 28094T, Aerococcus urinaehominis CCUG 42038 BT, and Aerococcus viridans CCUG 4311T.</title>
        <authorList>
            <person name="Carkaci D."/>
            <person name="Dargis R."/>
            <person name="Nielsen X.C."/>
            <person name="Skovgaard O."/>
            <person name="Fuursted K."/>
            <person name="Christensen J.J."/>
        </authorList>
    </citation>
    <scope>NUCLEOTIDE SEQUENCE [LARGE SCALE GENOMIC DNA]</scope>
    <source>
        <strain evidence="12 14">CCUG43001</strain>
    </source>
</reference>
<evidence type="ECO:0000256" key="7">
    <source>
        <dbReference type="ARBA" id="ARBA00022763"/>
    </source>
</evidence>
<dbReference type="Gene3D" id="3.30.160.70">
    <property type="entry name" value="Methylated DNA-protein cysteine methyltransferase domain"/>
    <property type="match status" value="1"/>
</dbReference>
<keyword evidence="9" id="KW-0234">DNA repair</keyword>
<dbReference type="SMART" id="SM00910">
    <property type="entry name" value="HIRAN"/>
    <property type="match status" value="1"/>
</dbReference>
<evidence type="ECO:0000256" key="1">
    <source>
        <dbReference type="ARBA" id="ARBA00001286"/>
    </source>
</evidence>
<dbReference type="GO" id="GO:0003908">
    <property type="term" value="F:methylated-DNA-[protein]-cysteine S-methyltransferase activity"/>
    <property type="evidence" value="ECO:0007669"/>
    <property type="project" value="UniProtKB-EC"/>
</dbReference>
<dbReference type="GO" id="GO:0032259">
    <property type="term" value="P:methylation"/>
    <property type="evidence" value="ECO:0007669"/>
    <property type="project" value="UniProtKB-KW"/>
</dbReference>
<evidence type="ECO:0000256" key="8">
    <source>
        <dbReference type="ARBA" id="ARBA00022801"/>
    </source>
</evidence>
<dbReference type="GO" id="GO:0006281">
    <property type="term" value="P:DNA repair"/>
    <property type="evidence" value="ECO:0007669"/>
    <property type="project" value="UniProtKB-KW"/>
</dbReference>
<gene>
    <name evidence="12" type="ORF">AWM72_07205</name>
    <name evidence="13" type="ORF">CYJ28_02550</name>
</gene>
<dbReference type="PROSITE" id="PS00374">
    <property type="entry name" value="MGMT"/>
    <property type="match status" value="1"/>
</dbReference>
<dbReference type="EMBL" id="PKGY01000001">
    <property type="protein sequence ID" value="PKZ23453.1"/>
    <property type="molecule type" value="Genomic_DNA"/>
</dbReference>
<evidence type="ECO:0000256" key="3">
    <source>
        <dbReference type="ARBA" id="ARBA00011918"/>
    </source>
</evidence>
<evidence type="ECO:0000256" key="5">
    <source>
        <dbReference type="ARBA" id="ARBA00022679"/>
    </source>
</evidence>
<keyword evidence="14" id="KW-1185">Reference proteome</keyword>
<dbReference type="SUPFAM" id="SSF46767">
    <property type="entry name" value="Methylated DNA-protein cysteine methyltransferase, C-terminal domain"/>
    <property type="match status" value="1"/>
</dbReference>
<dbReference type="Proteomes" id="UP000069912">
    <property type="component" value="Chromosome"/>
</dbReference>
<dbReference type="InterPro" id="IPR036217">
    <property type="entry name" value="MethylDNA_cys_MeTrfase_DNAb"/>
</dbReference>
<dbReference type="NCBIfam" id="TIGR00589">
    <property type="entry name" value="ogt"/>
    <property type="match status" value="1"/>
</dbReference>
<proteinExistence type="inferred from homology"/>
<evidence type="ECO:0000256" key="2">
    <source>
        <dbReference type="ARBA" id="ARBA00008711"/>
    </source>
</evidence>
<keyword evidence="6" id="KW-0479">Metal-binding</keyword>
<dbReference type="GeneID" id="92904282"/>
<comment type="catalytic activity">
    <reaction evidence="1">
        <text>a 4-O-methyl-thymidine in DNA + L-cysteinyl-[protein] = a thymidine in DNA + S-methyl-L-cysteinyl-[protein]</text>
        <dbReference type="Rhea" id="RHEA:53428"/>
        <dbReference type="Rhea" id="RHEA-COMP:10131"/>
        <dbReference type="Rhea" id="RHEA-COMP:10132"/>
        <dbReference type="Rhea" id="RHEA-COMP:13555"/>
        <dbReference type="Rhea" id="RHEA-COMP:13556"/>
        <dbReference type="ChEBI" id="CHEBI:29950"/>
        <dbReference type="ChEBI" id="CHEBI:82612"/>
        <dbReference type="ChEBI" id="CHEBI:137386"/>
        <dbReference type="ChEBI" id="CHEBI:137387"/>
        <dbReference type="EC" id="2.1.1.63"/>
    </reaction>
</comment>
<dbReference type="KEGG" id="asan:AWM72_07205"/>
<dbReference type="InterPro" id="IPR036631">
    <property type="entry name" value="MGMT_N_sf"/>
</dbReference>
<dbReference type="Pfam" id="PF01035">
    <property type="entry name" value="DNA_binding_1"/>
    <property type="match status" value="1"/>
</dbReference>
<dbReference type="PANTHER" id="PTHR10815:SF5">
    <property type="entry name" value="METHYLATED-DNA--PROTEIN-CYSTEINE METHYLTRANSFERASE"/>
    <property type="match status" value="1"/>
</dbReference>
<sequence>MLSAYYQSKLGVIQLTYQGDHLYGLSFDDDLPQDSQPADSCPELEEVCQALDAYFAGQAVQLAPESLVLQGTPFQERVWALLREIPYGQVTTYGDLAKTYEVRYQTSMSAQAIGGAVGRNPIAVLVPCHRVVSSRGQLTGYAYGPQRKQALLEGEGLTFDDRGQVINFSPINLKNKGAEEMEKKDKYLVKYDRSRELDSFKVEGFRYYDGLDVIDDLKVGTSVDLLVEADNPYDSDAVQVAYKGYQLGYLPADNNHFISQLLYFGHGNILEARILSLNFDQGIEPLITIQVRIKDKR</sequence>
<dbReference type="PANTHER" id="PTHR10815">
    <property type="entry name" value="METHYLATED-DNA--PROTEIN-CYSTEINE METHYLTRANSFERASE"/>
    <property type="match status" value="1"/>
</dbReference>
<dbReference type="SUPFAM" id="SSF53155">
    <property type="entry name" value="Methylated DNA-protein cysteine methyltransferase domain"/>
    <property type="match status" value="1"/>
</dbReference>
<comment type="similarity">
    <text evidence="2">Belongs to the MGMT family.</text>
</comment>
<dbReference type="RefSeq" id="WP_067975487.1">
    <property type="nucleotide sequence ID" value="NZ_CAJHKM010000002.1"/>
</dbReference>
<dbReference type="FunFam" id="1.10.10.10:FF:000214">
    <property type="entry name" value="Methylated-DNA--protein-cysteine methyltransferase"/>
    <property type="match status" value="1"/>
</dbReference>
<comment type="catalytic activity">
    <reaction evidence="10">
        <text>a 6-O-methyl-2'-deoxyguanosine in DNA + L-cysteinyl-[protein] = S-methyl-L-cysteinyl-[protein] + a 2'-deoxyguanosine in DNA</text>
        <dbReference type="Rhea" id="RHEA:24000"/>
        <dbReference type="Rhea" id="RHEA-COMP:10131"/>
        <dbReference type="Rhea" id="RHEA-COMP:10132"/>
        <dbReference type="Rhea" id="RHEA-COMP:11367"/>
        <dbReference type="Rhea" id="RHEA-COMP:11368"/>
        <dbReference type="ChEBI" id="CHEBI:29950"/>
        <dbReference type="ChEBI" id="CHEBI:82612"/>
        <dbReference type="ChEBI" id="CHEBI:85445"/>
        <dbReference type="ChEBI" id="CHEBI:85448"/>
        <dbReference type="EC" id="2.1.1.63"/>
    </reaction>
</comment>
<protein>
    <recommendedName>
        <fullName evidence="3">methylated-DNA--[protein]-cysteine S-methyltransferase</fullName>
        <ecNumber evidence="3">2.1.1.63</ecNumber>
    </recommendedName>
</protein>
<evidence type="ECO:0000313" key="13">
    <source>
        <dbReference type="EMBL" id="PKZ23453.1"/>
    </source>
</evidence>
<dbReference type="OrthoDB" id="9802228at2"/>
<dbReference type="Gene3D" id="1.10.10.10">
    <property type="entry name" value="Winged helix-like DNA-binding domain superfamily/Winged helix DNA-binding domain"/>
    <property type="match status" value="1"/>
</dbReference>